<dbReference type="EMBL" id="JACIVD010000077">
    <property type="protein sequence ID" value="MBB1124562.1"/>
    <property type="molecule type" value="Genomic_DNA"/>
</dbReference>
<dbReference type="Proteomes" id="UP000547628">
    <property type="component" value="Unassembled WGS sequence"/>
</dbReference>
<dbReference type="AlphaFoldDB" id="A0A839HDP9"/>
<accession>A0A839HDP9</accession>
<proteinExistence type="predicted"/>
<protein>
    <submittedName>
        <fullName evidence="1">Uncharacterized protein</fullName>
    </submittedName>
</protein>
<evidence type="ECO:0000313" key="1">
    <source>
        <dbReference type="EMBL" id="MBB1124562.1"/>
    </source>
</evidence>
<evidence type="ECO:0000313" key="2">
    <source>
        <dbReference type="Proteomes" id="UP000547628"/>
    </source>
</evidence>
<name>A0A839HDP9_9LACO</name>
<reference evidence="1 2" key="1">
    <citation type="submission" date="2020-07" db="EMBL/GenBank/DDBJ databases">
        <title>Description of Limosilactobacillus balticus sp. nov., Limosilactobacillus agrestis sp. nov., Limosilactobacillus albertensis sp. nov., Limosilactobacillus rudii sp. nov., Limosilactobacillus fastidiosus sp. nov., five novel Limosilactobacillus species isolated from the vertebrate gastrointestinal tract, and proposal of 6 subspecies of Limosilactobacillus reuteri adapted to the gastrointestinal tract of specific vertebrate hosts.</title>
        <authorList>
            <person name="Li F."/>
            <person name="Cheng C."/>
            <person name="Zheng J."/>
            <person name="Quevedo R.M."/>
            <person name="Li J."/>
            <person name="Roos S."/>
            <person name="Gaenzle M.G."/>
            <person name="Walter J."/>
        </authorList>
    </citation>
    <scope>NUCLEOTIDE SEQUENCE [LARGE SCALE GENOMIC DNA]</scope>
    <source>
        <strain evidence="1 2">Lr3000</strain>
    </source>
</reference>
<sequence length="243" mass="28111">MVKMNKRRCSGFNGEVQKASPLAMENTQEFRDVIAMAKFKLSASVDFLEKPFDRLANSIQKLWLDEGASVPGFATKFVDCWSVTDYAVFCEQVKLWALDHNVDPFKELRRRVRELILCDKKSLQLLTITKLLNNANDDEKVLFVQQANIQQLCNEIGDKDDQIFVESNDFKNSSSQFERLKSLIQAMRMHSSYLVNQRYTRRRLVSVNAEKEANFITKPVKSNQAHSYSKVTKAKDHDDELEM</sequence>
<organism evidence="1 2">
    <name type="scientific">Limosilactobacillus albertensis</name>
    <dbReference type="NCBI Taxonomy" id="2759752"/>
    <lineage>
        <taxon>Bacteria</taxon>
        <taxon>Bacillati</taxon>
        <taxon>Bacillota</taxon>
        <taxon>Bacilli</taxon>
        <taxon>Lactobacillales</taxon>
        <taxon>Lactobacillaceae</taxon>
        <taxon>Limosilactobacillus</taxon>
    </lineage>
</organism>
<dbReference type="RefSeq" id="WP_182603416.1">
    <property type="nucleotide sequence ID" value="NZ_JACIVD010000077.1"/>
</dbReference>
<comment type="caution">
    <text evidence="1">The sequence shown here is derived from an EMBL/GenBank/DDBJ whole genome shotgun (WGS) entry which is preliminary data.</text>
</comment>
<gene>
    <name evidence="1" type="ORF">H5S41_11525</name>
</gene>